<sequence length="496" mass="58841">MFLCFLLKCYTAISKDAIKSELESKRDELKNLEKKVPESFKEKMDSVLKLFYDKDSLTSEFGKIEERLSTKNDEIDALQIAIDDHKANLKMCKKSNYKTIKEYNELKNKIKELEKEESDLQKKENYINKYKNHLLNFENNEKIGAKQKENNQIKEDLTKQEKDLLAKKSILLKKQTKINNELIEMKKNLEKEEKELKNDFNRENECKKMMEKIEESIEKLDEESKSAERFDFLKTKVNYLASCFGKEPYDVKGYKIDHEGEQFTRNDLVKKKKECEVDLKRIQENIQIGRHNIGFLKKGLENIDMEKKKINEAYKQNQEKVDQIGYNIDKLTRENEDLAKRLVNNLPKELYDYEKLKQIREIIKQEESVKMQHKKVLEELTKLNGLKRNMEKSHNAEDCDKLENTLKQHLKTFEDKKKEAESLLKNLNILKKRINDKDEELNRLKTSGSSSRSSRISDEDFEQLKRIQGLRQDIRRLSKLLINTVATPLAVTYTWN</sequence>
<dbReference type="AlphaFoldDB" id="A0A1W0E4S1"/>
<organism evidence="2 3">
    <name type="scientific">Ecytonucleospora hepatopenaei</name>
    <dbReference type="NCBI Taxonomy" id="646526"/>
    <lineage>
        <taxon>Eukaryota</taxon>
        <taxon>Fungi</taxon>
        <taxon>Fungi incertae sedis</taxon>
        <taxon>Microsporidia</taxon>
        <taxon>Enterocytozoonidae</taxon>
        <taxon>Ecytonucleospora</taxon>
    </lineage>
</organism>
<feature type="coiled-coil region" evidence="1">
    <location>
        <begin position="265"/>
        <end position="320"/>
    </location>
</feature>
<dbReference type="STRING" id="646526.A0A1W0E4S1"/>
<accession>A0A1W0E4S1</accession>
<comment type="caution">
    <text evidence="2">The sequence shown here is derived from an EMBL/GenBank/DDBJ whole genome shotgun (WGS) entry which is preliminary data.</text>
</comment>
<feature type="coiled-coil region" evidence="1">
    <location>
        <begin position="15"/>
        <end position="42"/>
    </location>
</feature>
<evidence type="ECO:0000313" key="2">
    <source>
        <dbReference type="EMBL" id="OQS54255.1"/>
    </source>
</evidence>
<evidence type="ECO:0000256" key="1">
    <source>
        <dbReference type="SAM" id="Coils"/>
    </source>
</evidence>
<evidence type="ECO:0000313" key="3">
    <source>
        <dbReference type="Proteomes" id="UP000192758"/>
    </source>
</evidence>
<proteinExistence type="predicted"/>
<gene>
    <name evidence="2" type="ORF">EHP00_924</name>
</gene>
<name>A0A1W0E4S1_9MICR</name>
<dbReference type="EMBL" id="MNPJ01000021">
    <property type="protein sequence ID" value="OQS54255.1"/>
    <property type="molecule type" value="Genomic_DNA"/>
</dbReference>
<reference evidence="2 3" key="1">
    <citation type="journal article" date="2017" name="Environ. Microbiol.">
        <title>Decay of the glycolytic pathway and adaptation to intranuclear parasitism within Enterocytozoonidae microsporidia.</title>
        <authorList>
            <person name="Wiredu Boakye D."/>
            <person name="Jaroenlak P."/>
            <person name="Prachumwat A."/>
            <person name="Williams T.A."/>
            <person name="Bateman K.S."/>
            <person name="Itsathitphaisarn O."/>
            <person name="Sritunyalucksana K."/>
            <person name="Paszkiewicz K.H."/>
            <person name="Moore K.A."/>
            <person name="Stentiford G.D."/>
            <person name="Williams B.A."/>
        </authorList>
    </citation>
    <scope>NUCLEOTIDE SEQUENCE [LARGE SCALE GENOMIC DNA]</scope>
    <source>
        <strain evidence="2 3">TH1</strain>
    </source>
</reference>
<keyword evidence="1" id="KW-0175">Coiled coil</keyword>
<feature type="coiled-coil region" evidence="1">
    <location>
        <begin position="68"/>
        <end position="230"/>
    </location>
</feature>
<feature type="coiled-coil region" evidence="1">
    <location>
        <begin position="399"/>
        <end position="447"/>
    </location>
</feature>
<keyword evidence="3" id="KW-1185">Reference proteome</keyword>
<dbReference type="VEuPathDB" id="MicrosporidiaDB:EHP00_924"/>
<dbReference type="Proteomes" id="UP000192758">
    <property type="component" value="Unassembled WGS sequence"/>
</dbReference>
<protein>
    <submittedName>
        <fullName evidence="2">Uncharacterized protein</fullName>
    </submittedName>
</protein>